<dbReference type="EC" id="2.7.13.3" evidence="2"/>
<dbReference type="CDD" id="cd00082">
    <property type="entry name" value="HisKA"/>
    <property type="match status" value="1"/>
</dbReference>
<keyword evidence="9" id="KW-0472">Membrane</keyword>
<dbReference type="Gene3D" id="1.10.287.130">
    <property type="match status" value="1"/>
</dbReference>
<dbReference type="Pfam" id="PF02518">
    <property type="entry name" value="HATPase_c"/>
    <property type="match status" value="1"/>
</dbReference>
<dbReference type="SMART" id="SM00091">
    <property type="entry name" value="PAS"/>
    <property type="match status" value="1"/>
</dbReference>
<organism evidence="11 12">
    <name type="scientific">Rossellomorea aquimaris</name>
    <dbReference type="NCBI Taxonomy" id="189382"/>
    <lineage>
        <taxon>Bacteria</taxon>
        <taxon>Bacillati</taxon>
        <taxon>Bacillota</taxon>
        <taxon>Bacilli</taxon>
        <taxon>Bacillales</taxon>
        <taxon>Bacillaceae</taxon>
        <taxon>Rossellomorea</taxon>
    </lineage>
</organism>
<dbReference type="AlphaFoldDB" id="A0A366EX23"/>
<dbReference type="NCBIfam" id="TIGR00229">
    <property type="entry name" value="sensory_box"/>
    <property type="match status" value="1"/>
</dbReference>
<dbReference type="SMART" id="SM00387">
    <property type="entry name" value="HATPase_c"/>
    <property type="match status" value="1"/>
</dbReference>
<dbReference type="InterPro" id="IPR003661">
    <property type="entry name" value="HisK_dim/P_dom"/>
</dbReference>
<evidence type="ECO:0000259" key="10">
    <source>
        <dbReference type="PROSITE" id="PS50109"/>
    </source>
</evidence>
<dbReference type="PROSITE" id="PS50109">
    <property type="entry name" value="HIS_KIN"/>
    <property type="match status" value="1"/>
</dbReference>
<feature type="transmembrane region" description="Helical" evidence="9">
    <location>
        <begin position="55"/>
        <end position="73"/>
    </location>
</feature>
<evidence type="ECO:0000256" key="3">
    <source>
        <dbReference type="ARBA" id="ARBA00022553"/>
    </source>
</evidence>
<accession>A0A366EX23</accession>
<dbReference type="RefSeq" id="WP_258549578.1">
    <property type="nucleotide sequence ID" value="NZ_QNRJ01000003.1"/>
</dbReference>
<dbReference type="GO" id="GO:0000155">
    <property type="term" value="F:phosphorelay sensor kinase activity"/>
    <property type="evidence" value="ECO:0007669"/>
    <property type="project" value="InterPro"/>
</dbReference>
<evidence type="ECO:0000256" key="9">
    <source>
        <dbReference type="SAM" id="Phobius"/>
    </source>
</evidence>
<name>A0A366EX23_9BACI</name>
<dbReference type="SMART" id="SM00388">
    <property type="entry name" value="HisKA"/>
    <property type="match status" value="1"/>
</dbReference>
<dbReference type="SUPFAM" id="SSF55785">
    <property type="entry name" value="PYP-like sensor domain (PAS domain)"/>
    <property type="match status" value="1"/>
</dbReference>
<dbReference type="EMBL" id="QNRJ01000003">
    <property type="protein sequence ID" value="RBP06025.1"/>
    <property type="molecule type" value="Genomic_DNA"/>
</dbReference>
<dbReference type="CDD" id="cd00075">
    <property type="entry name" value="HATPase"/>
    <property type="match status" value="1"/>
</dbReference>
<comment type="caution">
    <text evidence="11">The sequence shown here is derived from an EMBL/GenBank/DDBJ whole genome shotgun (WGS) entry which is preliminary data.</text>
</comment>
<dbReference type="InterPro" id="IPR000014">
    <property type="entry name" value="PAS"/>
</dbReference>
<reference evidence="11 12" key="1">
    <citation type="submission" date="2018-06" db="EMBL/GenBank/DDBJ databases">
        <title>Freshwater and sediment microbial communities from various areas in North America, analyzing microbe dynamics in response to fracking.</title>
        <authorList>
            <person name="Lamendella R."/>
        </authorList>
    </citation>
    <scope>NUCLEOTIDE SEQUENCE [LARGE SCALE GENOMIC DNA]</scope>
    <source>
        <strain evidence="11 12">97B</strain>
    </source>
</reference>
<dbReference type="PANTHER" id="PTHR43065:SF34">
    <property type="entry name" value="SPORULATION KINASE A"/>
    <property type="match status" value="1"/>
</dbReference>
<dbReference type="Proteomes" id="UP000252118">
    <property type="component" value="Unassembled WGS sequence"/>
</dbReference>
<evidence type="ECO:0000256" key="6">
    <source>
        <dbReference type="ARBA" id="ARBA00022777"/>
    </source>
</evidence>
<dbReference type="InterPro" id="IPR035965">
    <property type="entry name" value="PAS-like_dom_sf"/>
</dbReference>
<dbReference type="PRINTS" id="PR00344">
    <property type="entry name" value="BCTRLSENSOR"/>
</dbReference>
<evidence type="ECO:0000313" key="11">
    <source>
        <dbReference type="EMBL" id="RBP06025.1"/>
    </source>
</evidence>
<feature type="transmembrane region" description="Helical" evidence="9">
    <location>
        <begin position="21"/>
        <end position="43"/>
    </location>
</feature>
<keyword evidence="9" id="KW-1133">Transmembrane helix</keyword>
<keyword evidence="7" id="KW-0067">ATP-binding</keyword>
<keyword evidence="4" id="KW-0808">Transferase</keyword>
<protein>
    <recommendedName>
        <fullName evidence="2">histidine kinase</fullName>
        <ecNumber evidence="2">2.7.13.3</ecNumber>
    </recommendedName>
</protein>
<evidence type="ECO:0000256" key="5">
    <source>
        <dbReference type="ARBA" id="ARBA00022741"/>
    </source>
</evidence>
<dbReference type="SUPFAM" id="SSF47384">
    <property type="entry name" value="Homodimeric domain of signal transducing histidine kinase"/>
    <property type="match status" value="1"/>
</dbReference>
<evidence type="ECO:0000256" key="2">
    <source>
        <dbReference type="ARBA" id="ARBA00012438"/>
    </source>
</evidence>
<evidence type="ECO:0000313" key="12">
    <source>
        <dbReference type="Proteomes" id="UP000252118"/>
    </source>
</evidence>
<dbReference type="InterPro" id="IPR036890">
    <property type="entry name" value="HATPase_C_sf"/>
</dbReference>
<keyword evidence="5" id="KW-0547">Nucleotide-binding</keyword>
<dbReference type="InterPro" id="IPR003594">
    <property type="entry name" value="HATPase_dom"/>
</dbReference>
<evidence type="ECO:0000256" key="8">
    <source>
        <dbReference type="ARBA" id="ARBA00023012"/>
    </source>
</evidence>
<dbReference type="GO" id="GO:0005524">
    <property type="term" value="F:ATP binding"/>
    <property type="evidence" value="ECO:0007669"/>
    <property type="project" value="UniProtKB-KW"/>
</dbReference>
<comment type="catalytic activity">
    <reaction evidence="1">
        <text>ATP + protein L-histidine = ADP + protein N-phospho-L-histidine.</text>
        <dbReference type="EC" id="2.7.13.3"/>
    </reaction>
</comment>
<dbReference type="Pfam" id="PF00512">
    <property type="entry name" value="HisKA"/>
    <property type="match status" value="1"/>
</dbReference>
<dbReference type="SUPFAM" id="SSF55874">
    <property type="entry name" value="ATPase domain of HSP90 chaperone/DNA topoisomerase II/histidine kinase"/>
    <property type="match status" value="1"/>
</dbReference>
<evidence type="ECO:0000256" key="4">
    <source>
        <dbReference type="ARBA" id="ARBA00022679"/>
    </source>
</evidence>
<sequence length="449" mass="51040">MNLGEPSTMKQAKDIALKISVTYVLLGILWIILSDYFSMILAHEKLSMYIYFQRYKGWLFTLVTGVVIFLLVFRRTSELIISNEKLKKKERQLQIRNQHYHSLFEQNSDAVLELSLEGNVVSVNSEAEGLLESTHEELKEVKFSEFLDEVEMKRVTEYFFQTFKGWASTFETTIHLANNNRKILRCSLVPIIVNQKVTGMFAIARDITLYRENEEMVIASEKLSVIGQLAAAVAHEIRNPLTSLKGFIQLMQISNRINHDHLDIMLSEVDRIDLISGEMLILGKQQEFDLRREKLDDILKQVLVLMEAQAHLDNVSIQYKNLAEKPLYVLGEGNQLKQVFINIIKNAVESIPENKDGNVSITLVTRGDDDVHVIVEDNGVGMEPERIGHLGEPFYSTKEKGTGLGLAVCQKIIERHKGHIQFQSEKEKGTAVEISLPIVDEQIPAASAD</sequence>
<evidence type="ECO:0000256" key="1">
    <source>
        <dbReference type="ARBA" id="ARBA00000085"/>
    </source>
</evidence>
<dbReference type="Pfam" id="PF08448">
    <property type="entry name" value="PAS_4"/>
    <property type="match status" value="1"/>
</dbReference>
<dbReference type="InterPro" id="IPR005467">
    <property type="entry name" value="His_kinase_dom"/>
</dbReference>
<dbReference type="InterPro" id="IPR036097">
    <property type="entry name" value="HisK_dim/P_sf"/>
</dbReference>
<dbReference type="InterPro" id="IPR004358">
    <property type="entry name" value="Sig_transdc_His_kin-like_C"/>
</dbReference>
<dbReference type="CDD" id="cd00130">
    <property type="entry name" value="PAS"/>
    <property type="match status" value="1"/>
</dbReference>
<proteinExistence type="predicted"/>
<dbReference type="Gene3D" id="3.30.565.10">
    <property type="entry name" value="Histidine kinase-like ATPase, C-terminal domain"/>
    <property type="match status" value="1"/>
</dbReference>
<feature type="domain" description="Histidine kinase" evidence="10">
    <location>
        <begin position="232"/>
        <end position="440"/>
    </location>
</feature>
<dbReference type="Gene3D" id="3.30.450.20">
    <property type="entry name" value="PAS domain"/>
    <property type="match status" value="1"/>
</dbReference>
<dbReference type="PANTHER" id="PTHR43065">
    <property type="entry name" value="SENSOR HISTIDINE KINASE"/>
    <property type="match status" value="1"/>
</dbReference>
<gene>
    <name evidence="11" type="ORF">DET59_103154</name>
</gene>
<keyword evidence="8" id="KW-0902">Two-component regulatory system</keyword>
<keyword evidence="3" id="KW-0597">Phosphoprotein</keyword>
<evidence type="ECO:0000256" key="7">
    <source>
        <dbReference type="ARBA" id="ARBA00022840"/>
    </source>
</evidence>
<keyword evidence="6" id="KW-0418">Kinase</keyword>
<keyword evidence="9" id="KW-0812">Transmembrane</keyword>
<dbReference type="InterPro" id="IPR013656">
    <property type="entry name" value="PAS_4"/>
</dbReference>